<keyword evidence="1" id="KW-0472">Membrane</keyword>
<feature type="transmembrane region" description="Helical" evidence="1">
    <location>
        <begin position="130"/>
        <end position="150"/>
    </location>
</feature>
<keyword evidence="3" id="KW-1185">Reference proteome</keyword>
<organism evidence="2 3">
    <name type="scientific">Acorus gramineus</name>
    <name type="common">Dwarf sweet flag</name>
    <dbReference type="NCBI Taxonomy" id="55184"/>
    <lineage>
        <taxon>Eukaryota</taxon>
        <taxon>Viridiplantae</taxon>
        <taxon>Streptophyta</taxon>
        <taxon>Embryophyta</taxon>
        <taxon>Tracheophyta</taxon>
        <taxon>Spermatophyta</taxon>
        <taxon>Magnoliopsida</taxon>
        <taxon>Liliopsida</taxon>
        <taxon>Acoraceae</taxon>
        <taxon>Acorus</taxon>
    </lineage>
</organism>
<keyword evidence="1" id="KW-1133">Transmembrane helix</keyword>
<sequence length="177" mass="18762">MEEEEEEFLELEIGENGKEVKAKIESSLEVMMVIVIVVLALDYSSVSRTLDVGVIGPKWNGWWNLLLFCARQFLAAAAAGFAVQNTVPGDCSPTTSAAFSLLYALSSPVGLAISIATASGTLRGEAEADWVRAAFDAIAGGALAYAAMSLACKKMSYSMGVGFLAIVCGGLMFFIIW</sequence>
<comment type="caution">
    <text evidence="2">The sequence shown here is derived from an EMBL/GenBank/DDBJ whole genome shotgun (WGS) entry which is preliminary data.</text>
</comment>
<dbReference type="AlphaFoldDB" id="A0AAV9AL12"/>
<gene>
    <name evidence="2" type="ORF">QJS04_geneDACA011312</name>
</gene>
<evidence type="ECO:0000256" key="1">
    <source>
        <dbReference type="SAM" id="Phobius"/>
    </source>
</evidence>
<evidence type="ECO:0000313" key="3">
    <source>
        <dbReference type="Proteomes" id="UP001179952"/>
    </source>
</evidence>
<dbReference type="EMBL" id="JAUJYN010000008">
    <property type="protein sequence ID" value="KAK1264882.1"/>
    <property type="molecule type" value="Genomic_DNA"/>
</dbReference>
<name>A0AAV9AL12_ACOGR</name>
<feature type="transmembrane region" description="Helical" evidence="1">
    <location>
        <begin position="157"/>
        <end position="176"/>
    </location>
</feature>
<feature type="transmembrane region" description="Helical" evidence="1">
    <location>
        <begin position="28"/>
        <end position="46"/>
    </location>
</feature>
<keyword evidence="1" id="KW-0812">Transmembrane</keyword>
<feature type="transmembrane region" description="Helical" evidence="1">
    <location>
        <begin position="95"/>
        <end position="118"/>
    </location>
</feature>
<protein>
    <submittedName>
        <fullName evidence="2">Uncharacterized protein</fullName>
    </submittedName>
</protein>
<feature type="transmembrane region" description="Helical" evidence="1">
    <location>
        <begin position="61"/>
        <end position="83"/>
    </location>
</feature>
<evidence type="ECO:0000313" key="2">
    <source>
        <dbReference type="EMBL" id="KAK1264882.1"/>
    </source>
</evidence>
<dbReference type="Proteomes" id="UP001179952">
    <property type="component" value="Unassembled WGS sequence"/>
</dbReference>
<reference evidence="2" key="2">
    <citation type="submission" date="2023-06" db="EMBL/GenBank/DDBJ databases">
        <authorList>
            <person name="Ma L."/>
            <person name="Liu K.-W."/>
            <person name="Li Z."/>
            <person name="Hsiao Y.-Y."/>
            <person name="Qi Y."/>
            <person name="Fu T."/>
            <person name="Tang G."/>
            <person name="Zhang D."/>
            <person name="Sun W.-H."/>
            <person name="Liu D.-K."/>
            <person name="Li Y."/>
            <person name="Chen G.-Z."/>
            <person name="Liu X.-D."/>
            <person name="Liao X.-Y."/>
            <person name="Jiang Y.-T."/>
            <person name="Yu X."/>
            <person name="Hao Y."/>
            <person name="Huang J."/>
            <person name="Zhao X.-W."/>
            <person name="Ke S."/>
            <person name="Chen Y.-Y."/>
            <person name="Wu W.-L."/>
            <person name="Hsu J.-L."/>
            <person name="Lin Y.-F."/>
            <person name="Huang M.-D."/>
            <person name="Li C.-Y."/>
            <person name="Huang L."/>
            <person name="Wang Z.-W."/>
            <person name="Zhao X."/>
            <person name="Zhong W.-Y."/>
            <person name="Peng D.-H."/>
            <person name="Ahmad S."/>
            <person name="Lan S."/>
            <person name="Zhang J.-S."/>
            <person name="Tsai W.-C."/>
            <person name="Van De Peer Y."/>
            <person name="Liu Z.-J."/>
        </authorList>
    </citation>
    <scope>NUCLEOTIDE SEQUENCE</scope>
    <source>
        <strain evidence="2">SCP</strain>
        <tissue evidence="2">Leaves</tissue>
    </source>
</reference>
<accession>A0AAV9AL12</accession>
<proteinExistence type="predicted"/>
<reference evidence="2" key="1">
    <citation type="journal article" date="2023" name="Nat. Commun.">
        <title>Diploid and tetraploid genomes of Acorus and the evolution of monocots.</title>
        <authorList>
            <person name="Ma L."/>
            <person name="Liu K.W."/>
            <person name="Li Z."/>
            <person name="Hsiao Y.Y."/>
            <person name="Qi Y."/>
            <person name="Fu T."/>
            <person name="Tang G.D."/>
            <person name="Zhang D."/>
            <person name="Sun W.H."/>
            <person name="Liu D.K."/>
            <person name="Li Y."/>
            <person name="Chen G.Z."/>
            <person name="Liu X.D."/>
            <person name="Liao X.Y."/>
            <person name="Jiang Y.T."/>
            <person name="Yu X."/>
            <person name="Hao Y."/>
            <person name="Huang J."/>
            <person name="Zhao X.W."/>
            <person name="Ke S."/>
            <person name="Chen Y.Y."/>
            <person name="Wu W.L."/>
            <person name="Hsu J.L."/>
            <person name="Lin Y.F."/>
            <person name="Huang M.D."/>
            <person name="Li C.Y."/>
            <person name="Huang L."/>
            <person name="Wang Z.W."/>
            <person name="Zhao X."/>
            <person name="Zhong W.Y."/>
            <person name="Peng D.H."/>
            <person name="Ahmad S."/>
            <person name="Lan S."/>
            <person name="Zhang J.S."/>
            <person name="Tsai W.C."/>
            <person name="Van de Peer Y."/>
            <person name="Liu Z.J."/>
        </authorList>
    </citation>
    <scope>NUCLEOTIDE SEQUENCE</scope>
    <source>
        <strain evidence="2">SCP</strain>
    </source>
</reference>